<feature type="compositionally biased region" description="Basic and acidic residues" evidence="1">
    <location>
        <begin position="240"/>
        <end position="250"/>
    </location>
</feature>
<keyword evidence="4" id="KW-1185">Reference proteome</keyword>
<protein>
    <submittedName>
        <fullName evidence="3">Uncharacterized protein</fullName>
    </submittedName>
</protein>
<proteinExistence type="predicted"/>
<feature type="region of interest" description="Disordered" evidence="1">
    <location>
        <begin position="240"/>
        <end position="283"/>
    </location>
</feature>
<dbReference type="AlphaFoldDB" id="A0A1Q9EPB9"/>
<evidence type="ECO:0000256" key="1">
    <source>
        <dbReference type="SAM" id="MobiDB-lite"/>
    </source>
</evidence>
<sequence>MPSWSNDTFVVFDLSMITGAVFCWLSSPHLTRASILAISGVPDAPGLEVYVLGQDLPLGPTEVCRLRSGACISVIPPSCQSFVVADLGDMLLSTEGWNTDAPLPCVPGEFLHMLTDGGPCSIVLRSQPVADLREDVCSALSLPGSSVVLQLAEPPLDDYSDSGMLGWNILAVTQDHAQDLRLGRGCAYFLDLRPILCGVAWAYAEAGRVSVALIRRQCARPEVLTVSFADADDVRMHSATDDATELHDPHLSSSADPSSRSGRGSAPPSANSGAGNNASSSTDLPMRMAMPQMHLYSTHALTGHARRCVWQTVLSCGSLLLLTASIYAYPGLWIALAFLLRRRYVWPLFFLLYSEAVLPLEAVQISWPCDVRELGVPPTPSEQAVHIMAGARPLPTPCRAPKHQLPDALAGPFLGDLHTLLEDSVRMRGDETFLDSSTLLDVLWDHAVARPCLGATGPTAPIRSMTNTAPALCLSDLLNLQGTALSSAQQVEIFDLDGRQCLLPGCHSRMDSLLCKVDFAHLGSPPAHLDQPERFAAWLEAGCIGRKPAPGEILVLTSDGSFKPQTASAGWGVVCSLVDESLVLPGQLVGCIYGGLSAVLSPALTREVAVDAYSAEVAGLAFCAVAVLQFAISCPIIIRADNVSALEGVQGLSQMRNDPLCCLVRSLHAALRMLPGCTLSYQHVYGHIGDLANELADGLAKAGACGCTGVRPLCFSPVQTHDELGMFHWLPHVCLSRSRPHEVPVLRDQVMTWSRGSGHCERSPAFAMQPFLRAFPSEAAPDEAAPSLAAIQWRIASFNVLSLQDHDACSARSSGLHGVVGRPTLLCQSLEHAGVLVAGIQEARTSAGTMRCGSFTRFASGADARTCFGLELWIHDHSPCPSSSVVVLHASPTVLIAAGRSSGCNLRLLVAHGPHRVLTHTRLKLHGGSSWLTFATHMGNVTSEAISDCQPDAEDDSGFFFHALLHEVEAWLPSTFHHCMNGDGGTLRQRRSGQLDRSDFVAIPFSWHLCPCCAYVDPHISAGHTFVDHYAAVVSIDVRMTAAPKRSARATGIDVQALANPDNPLRRSYGLPPDRIGALTPVSTQLFLWITCTRGLLPLSQFSVAACEPVICLSPVRRFIELSRAYGMQCVAANLRTVSPFSDAHGRRGDHRQPHYMSCLAVDGCYALNFAWV</sequence>
<dbReference type="Gene3D" id="3.30.420.10">
    <property type="entry name" value="Ribonuclease H-like superfamily/Ribonuclease H"/>
    <property type="match status" value="1"/>
</dbReference>
<evidence type="ECO:0000313" key="4">
    <source>
        <dbReference type="Proteomes" id="UP000186817"/>
    </source>
</evidence>
<dbReference type="EMBL" id="LSRX01000101">
    <property type="protein sequence ID" value="OLQ09228.1"/>
    <property type="molecule type" value="Genomic_DNA"/>
</dbReference>
<organism evidence="3 4">
    <name type="scientific">Symbiodinium microadriaticum</name>
    <name type="common">Dinoflagellate</name>
    <name type="synonym">Zooxanthella microadriatica</name>
    <dbReference type="NCBI Taxonomy" id="2951"/>
    <lineage>
        <taxon>Eukaryota</taxon>
        <taxon>Sar</taxon>
        <taxon>Alveolata</taxon>
        <taxon>Dinophyceae</taxon>
        <taxon>Suessiales</taxon>
        <taxon>Symbiodiniaceae</taxon>
        <taxon>Symbiodinium</taxon>
    </lineage>
</organism>
<comment type="caution">
    <text evidence="3">The sequence shown here is derived from an EMBL/GenBank/DDBJ whole genome shotgun (WGS) entry which is preliminary data.</text>
</comment>
<name>A0A1Q9EPB9_SYMMI</name>
<keyword evidence="2" id="KW-1133">Transmembrane helix</keyword>
<dbReference type="GO" id="GO:0003676">
    <property type="term" value="F:nucleic acid binding"/>
    <property type="evidence" value="ECO:0007669"/>
    <property type="project" value="InterPro"/>
</dbReference>
<keyword evidence="2" id="KW-0472">Membrane</keyword>
<reference evidence="3 4" key="1">
    <citation type="submission" date="2016-02" db="EMBL/GenBank/DDBJ databases">
        <title>Genome analysis of coral dinoflagellate symbionts highlights evolutionary adaptations to a symbiotic lifestyle.</title>
        <authorList>
            <person name="Aranda M."/>
            <person name="Li Y."/>
            <person name="Liew Y.J."/>
            <person name="Baumgarten S."/>
            <person name="Simakov O."/>
            <person name="Wilson M."/>
            <person name="Piel J."/>
            <person name="Ashoor H."/>
            <person name="Bougouffa S."/>
            <person name="Bajic V.B."/>
            <person name="Ryu T."/>
            <person name="Ravasi T."/>
            <person name="Bayer T."/>
            <person name="Micklem G."/>
            <person name="Kim H."/>
            <person name="Bhak J."/>
            <person name="Lajeunesse T.C."/>
            <person name="Voolstra C.R."/>
        </authorList>
    </citation>
    <scope>NUCLEOTIDE SEQUENCE [LARGE SCALE GENOMIC DNA]</scope>
    <source>
        <strain evidence="3 4">CCMP2467</strain>
    </source>
</reference>
<feature type="compositionally biased region" description="Low complexity" evidence="1">
    <location>
        <begin position="252"/>
        <end position="281"/>
    </location>
</feature>
<dbReference type="InterPro" id="IPR012337">
    <property type="entry name" value="RNaseH-like_sf"/>
</dbReference>
<accession>A0A1Q9EPB9</accession>
<gene>
    <name evidence="3" type="ORF">AK812_SmicGene7163</name>
</gene>
<dbReference type="InterPro" id="IPR036397">
    <property type="entry name" value="RNaseH_sf"/>
</dbReference>
<evidence type="ECO:0000256" key="2">
    <source>
        <dbReference type="SAM" id="Phobius"/>
    </source>
</evidence>
<evidence type="ECO:0000313" key="3">
    <source>
        <dbReference type="EMBL" id="OLQ09228.1"/>
    </source>
</evidence>
<keyword evidence="2" id="KW-0812">Transmembrane</keyword>
<dbReference type="Proteomes" id="UP000186817">
    <property type="component" value="Unassembled WGS sequence"/>
</dbReference>
<dbReference type="SUPFAM" id="SSF53098">
    <property type="entry name" value="Ribonuclease H-like"/>
    <property type="match status" value="1"/>
</dbReference>
<feature type="transmembrane region" description="Helical" evidence="2">
    <location>
        <begin position="319"/>
        <end position="340"/>
    </location>
</feature>